<evidence type="ECO:0000259" key="8">
    <source>
        <dbReference type="PROSITE" id="PS50928"/>
    </source>
</evidence>
<dbReference type="KEGG" id="vni:VIBNI_B2090"/>
<accession>U4K8Y0</accession>
<feature type="transmembrane region" description="Helical" evidence="7">
    <location>
        <begin position="220"/>
        <end position="243"/>
    </location>
</feature>
<evidence type="ECO:0000313" key="10">
    <source>
        <dbReference type="Proteomes" id="UP000016895"/>
    </source>
</evidence>
<dbReference type="InterPro" id="IPR035906">
    <property type="entry name" value="MetI-like_sf"/>
</dbReference>
<feature type="transmembrane region" description="Helical" evidence="7">
    <location>
        <begin position="74"/>
        <end position="100"/>
    </location>
</feature>
<evidence type="ECO:0000256" key="3">
    <source>
        <dbReference type="ARBA" id="ARBA00022475"/>
    </source>
</evidence>
<dbReference type="GO" id="GO:0055085">
    <property type="term" value="P:transmembrane transport"/>
    <property type="evidence" value="ECO:0007669"/>
    <property type="project" value="InterPro"/>
</dbReference>
<keyword evidence="9" id="KW-0762">Sugar transport</keyword>
<organism evidence="9 10">
    <name type="scientific">Vibrio nigripulchritudo</name>
    <dbReference type="NCBI Taxonomy" id="28173"/>
    <lineage>
        <taxon>Bacteria</taxon>
        <taxon>Pseudomonadati</taxon>
        <taxon>Pseudomonadota</taxon>
        <taxon>Gammaproteobacteria</taxon>
        <taxon>Vibrionales</taxon>
        <taxon>Vibrionaceae</taxon>
        <taxon>Vibrio</taxon>
    </lineage>
</organism>
<evidence type="ECO:0000256" key="1">
    <source>
        <dbReference type="ARBA" id="ARBA00004651"/>
    </source>
</evidence>
<dbReference type="Proteomes" id="UP000016895">
    <property type="component" value="Chromosome 2"/>
</dbReference>
<feature type="transmembrane region" description="Helical" evidence="7">
    <location>
        <begin position="12"/>
        <end position="35"/>
    </location>
</feature>
<keyword evidence="5 7" id="KW-1133">Transmembrane helix</keyword>
<feature type="transmembrane region" description="Helical" evidence="7">
    <location>
        <begin position="274"/>
        <end position="294"/>
    </location>
</feature>
<dbReference type="OrthoDB" id="9785347at2"/>
<evidence type="ECO:0000256" key="6">
    <source>
        <dbReference type="ARBA" id="ARBA00023136"/>
    </source>
</evidence>
<gene>
    <name evidence="9" type="ORF">VIBNI_B2090</name>
</gene>
<comment type="similarity">
    <text evidence="7">Belongs to the binding-protein-dependent transport system permease family.</text>
</comment>
<dbReference type="AlphaFoldDB" id="U4K8Y0"/>
<evidence type="ECO:0000256" key="7">
    <source>
        <dbReference type="RuleBase" id="RU363032"/>
    </source>
</evidence>
<dbReference type="InterPro" id="IPR050809">
    <property type="entry name" value="UgpAE/MalFG_permease"/>
</dbReference>
<dbReference type="Gene3D" id="1.10.3720.10">
    <property type="entry name" value="MetI-like"/>
    <property type="match status" value="1"/>
</dbReference>
<protein>
    <submittedName>
        <fullName evidence="9">Putative ABC-type sugar transport systems, permease component</fullName>
    </submittedName>
</protein>
<keyword evidence="3" id="KW-1003">Cell membrane</keyword>
<evidence type="ECO:0000256" key="5">
    <source>
        <dbReference type="ARBA" id="ARBA00022989"/>
    </source>
</evidence>
<keyword evidence="2 7" id="KW-0813">Transport</keyword>
<feature type="domain" description="ABC transmembrane type-1" evidence="8">
    <location>
        <begin position="78"/>
        <end position="290"/>
    </location>
</feature>
<dbReference type="EMBL" id="FO203527">
    <property type="protein sequence ID" value="CCO61797.1"/>
    <property type="molecule type" value="Genomic_DNA"/>
</dbReference>
<keyword evidence="10" id="KW-1185">Reference proteome</keyword>
<evidence type="ECO:0000256" key="4">
    <source>
        <dbReference type="ARBA" id="ARBA00022692"/>
    </source>
</evidence>
<dbReference type="RefSeq" id="WP_022562161.1">
    <property type="nucleotide sequence ID" value="NC_022543.1"/>
</dbReference>
<feature type="transmembrane region" description="Helical" evidence="7">
    <location>
        <begin position="163"/>
        <end position="186"/>
    </location>
</feature>
<dbReference type="InterPro" id="IPR000515">
    <property type="entry name" value="MetI-like"/>
</dbReference>
<sequence length="301" mass="33992">MHSNKPTKTTELSNLQFALLLTLPVLLFLLVIMAYPMGYAIWLSLHDVQFLFGKMRSQFVGLDNFYEVLKSDEFWHATFVSIRFTFEVVVLTLAAGLGLAMVMNSVKRMSNILRTLIMMPWAVSLYGTGVMWFYLARGQSGVATSLSFMFGGDEPINFISQRWVIEVLALGAAWNMAPLVAFFLLANLKTIPKSLYGLASIDRFNTLQTFIHVTLPPLRFTLFVFTCICTVLSLKMFDFVYMLSRGGPGDTSTVLPFLLYDISFKQLQLGYGSAMSFFLLFLIVGSTLLLYAVWGRKEERA</sequence>
<dbReference type="PROSITE" id="PS50928">
    <property type="entry name" value="ABC_TM1"/>
    <property type="match status" value="1"/>
</dbReference>
<feature type="transmembrane region" description="Helical" evidence="7">
    <location>
        <begin position="112"/>
        <end position="135"/>
    </location>
</feature>
<proteinExistence type="inferred from homology"/>
<evidence type="ECO:0000313" key="9">
    <source>
        <dbReference type="EMBL" id="CCO61797.1"/>
    </source>
</evidence>
<evidence type="ECO:0000256" key="2">
    <source>
        <dbReference type="ARBA" id="ARBA00022448"/>
    </source>
</evidence>
<dbReference type="STRING" id="28173.VIBNI_B2090"/>
<dbReference type="CDD" id="cd06261">
    <property type="entry name" value="TM_PBP2"/>
    <property type="match status" value="1"/>
</dbReference>
<reference evidence="9 10" key="1">
    <citation type="journal article" date="2013" name="ISME J.">
        <title>Comparative genomics of pathogenic lineages of Vibrio nigripulchritudo identifies virulence-associated traits.</title>
        <authorList>
            <person name="Goudenege D."/>
            <person name="Labreuche Y."/>
            <person name="Krin E."/>
            <person name="Ansquer D."/>
            <person name="Mangenot S."/>
            <person name="Calteau A."/>
            <person name="Medigue C."/>
            <person name="Mazel D."/>
            <person name="Polz M.F."/>
            <person name="Le Roux F."/>
        </authorList>
    </citation>
    <scope>NUCLEOTIDE SEQUENCE [LARGE SCALE GENOMIC DNA]</scope>
    <source>
        <strain evidence="10">SnF1</strain>
    </source>
</reference>
<comment type="subcellular location">
    <subcellularLocation>
        <location evidence="1 7">Cell membrane</location>
        <topology evidence="1 7">Multi-pass membrane protein</topology>
    </subcellularLocation>
</comment>
<dbReference type="PANTHER" id="PTHR43227:SF11">
    <property type="entry name" value="BLL4140 PROTEIN"/>
    <property type="match status" value="1"/>
</dbReference>
<dbReference type="PATRIC" id="fig|1260221.3.peg.5645"/>
<dbReference type="GO" id="GO:0005886">
    <property type="term" value="C:plasma membrane"/>
    <property type="evidence" value="ECO:0007669"/>
    <property type="project" value="UniProtKB-SubCell"/>
</dbReference>
<name>U4K8Y0_9VIBR</name>
<keyword evidence="4 7" id="KW-0812">Transmembrane</keyword>
<dbReference type="SUPFAM" id="SSF161098">
    <property type="entry name" value="MetI-like"/>
    <property type="match status" value="1"/>
</dbReference>
<dbReference type="PANTHER" id="PTHR43227">
    <property type="entry name" value="BLL4140 PROTEIN"/>
    <property type="match status" value="1"/>
</dbReference>
<keyword evidence="6 7" id="KW-0472">Membrane</keyword>
<dbReference type="Pfam" id="PF00528">
    <property type="entry name" value="BPD_transp_1"/>
    <property type="match status" value="1"/>
</dbReference>